<evidence type="ECO:0000313" key="6">
    <source>
        <dbReference type="EMBL" id="SER85418.1"/>
    </source>
</evidence>
<proteinExistence type="predicted"/>
<protein>
    <submittedName>
        <fullName evidence="6">DNA-binding transcriptional regulator, AcrR family</fullName>
    </submittedName>
</protein>
<gene>
    <name evidence="6" type="ORF">SAMN05444126_10743</name>
</gene>
<dbReference type="GO" id="GO:0003700">
    <property type="term" value="F:DNA-binding transcription factor activity"/>
    <property type="evidence" value="ECO:0007669"/>
    <property type="project" value="TreeGrafter"/>
</dbReference>
<keyword evidence="7" id="KW-1185">Reference proteome</keyword>
<comment type="caution">
    <text evidence="6">The sequence shown here is derived from an EMBL/GenBank/DDBJ whole genome shotgun (WGS) entry which is preliminary data.</text>
</comment>
<dbReference type="InterPro" id="IPR009057">
    <property type="entry name" value="Homeodomain-like_sf"/>
</dbReference>
<evidence type="ECO:0000256" key="4">
    <source>
        <dbReference type="PROSITE-ProRule" id="PRU00335"/>
    </source>
</evidence>
<keyword evidence="3" id="KW-0804">Transcription</keyword>
<evidence type="ECO:0000256" key="2">
    <source>
        <dbReference type="ARBA" id="ARBA00023125"/>
    </source>
</evidence>
<accession>A0A1H9SKI9</accession>
<dbReference type="STRING" id="1464123.SAMN05444126_10743"/>
<feature type="domain" description="HTH tetR-type" evidence="5">
    <location>
        <begin position="6"/>
        <end position="66"/>
    </location>
</feature>
<dbReference type="AlphaFoldDB" id="A0A1H9SKI9"/>
<reference evidence="7" key="1">
    <citation type="submission" date="2016-10" db="EMBL/GenBank/DDBJ databases">
        <authorList>
            <person name="de Groot N.N."/>
        </authorList>
    </citation>
    <scope>NUCLEOTIDE SEQUENCE [LARGE SCALE GENOMIC DNA]</scope>
    <source>
        <strain evidence="7">10nlg</strain>
    </source>
</reference>
<dbReference type="RefSeq" id="WP_093072470.1">
    <property type="nucleotide sequence ID" value="NZ_FOGV01000007.1"/>
</dbReference>
<evidence type="ECO:0000256" key="1">
    <source>
        <dbReference type="ARBA" id="ARBA00023015"/>
    </source>
</evidence>
<dbReference type="Gene3D" id="1.10.357.10">
    <property type="entry name" value="Tetracycline Repressor, domain 2"/>
    <property type="match status" value="1"/>
</dbReference>
<keyword evidence="1" id="KW-0805">Transcription regulation</keyword>
<dbReference type="Proteomes" id="UP000199318">
    <property type="component" value="Unassembled WGS sequence"/>
</dbReference>
<dbReference type="InterPro" id="IPR001647">
    <property type="entry name" value="HTH_TetR"/>
</dbReference>
<dbReference type="PANTHER" id="PTHR30055:SF234">
    <property type="entry name" value="HTH-TYPE TRANSCRIPTIONAL REGULATOR BETI"/>
    <property type="match status" value="1"/>
</dbReference>
<dbReference type="Pfam" id="PF00440">
    <property type="entry name" value="TetR_N"/>
    <property type="match status" value="1"/>
</dbReference>
<name>A0A1H9SKI9_9BACI</name>
<dbReference type="GO" id="GO:0000976">
    <property type="term" value="F:transcription cis-regulatory region binding"/>
    <property type="evidence" value="ECO:0007669"/>
    <property type="project" value="TreeGrafter"/>
</dbReference>
<organism evidence="6 7">
    <name type="scientific">Salisediminibacterium halotolerans</name>
    <dbReference type="NCBI Taxonomy" id="517425"/>
    <lineage>
        <taxon>Bacteria</taxon>
        <taxon>Bacillati</taxon>
        <taxon>Bacillota</taxon>
        <taxon>Bacilli</taxon>
        <taxon>Bacillales</taxon>
        <taxon>Bacillaceae</taxon>
        <taxon>Salisediminibacterium</taxon>
    </lineage>
</organism>
<feature type="DNA-binding region" description="H-T-H motif" evidence="4">
    <location>
        <begin position="29"/>
        <end position="48"/>
    </location>
</feature>
<dbReference type="InterPro" id="IPR050109">
    <property type="entry name" value="HTH-type_TetR-like_transc_reg"/>
</dbReference>
<dbReference type="PRINTS" id="PR00455">
    <property type="entry name" value="HTHTETR"/>
</dbReference>
<dbReference type="OrthoDB" id="153047at2"/>
<sequence length="187" mass="21793">MSRKRSINQIELFAETEKLVLEKGYNGFHFKALAERLGVARSTIYNYYPKKEELITAYMIYLLNQVIERIDSAFTAEDPLKIIVHIWARYANLHQMLQIMPYIDHEASDAVNKNVQHMFSQFEEMKRKLTAMIEMMQSDGRIRTDISVETIVGFVMAMVQVPIRGISEEDWADNVYILLTEGISLHQ</sequence>
<evidence type="ECO:0000256" key="3">
    <source>
        <dbReference type="ARBA" id="ARBA00023163"/>
    </source>
</evidence>
<dbReference type="EMBL" id="FOGV01000007">
    <property type="protein sequence ID" value="SER85418.1"/>
    <property type="molecule type" value="Genomic_DNA"/>
</dbReference>
<evidence type="ECO:0000259" key="5">
    <source>
        <dbReference type="PROSITE" id="PS50977"/>
    </source>
</evidence>
<dbReference type="PROSITE" id="PS50977">
    <property type="entry name" value="HTH_TETR_2"/>
    <property type="match status" value="1"/>
</dbReference>
<dbReference type="SUPFAM" id="SSF46689">
    <property type="entry name" value="Homeodomain-like"/>
    <property type="match status" value="1"/>
</dbReference>
<evidence type="ECO:0000313" key="7">
    <source>
        <dbReference type="Proteomes" id="UP000199318"/>
    </source>
</evidence>
<dbReference type="PANTHER" id="PTHR30055">
    <property type="entry name" value="HTH-TYPE TRANSCRIPTIONAL REGULATOR RUTR"/>
    <property type="match status" value="1"/>
</dbReference>
<keyword evidence="2 4" id="KW-0238">DNA-binding</keyword>